<evidence type="ECO:0000313" key="2">
    <source>
        <dbReference type="EMBL" id="OQE19480.1"/>
    </source>
</evidence>
<evidence type="ECO:0000256" key="1">
    <source>
        <dbReference type="SAM" id="MobiDB-lite"/>
    </source>
</evidence>
<dbReference type="EMBL" id="MLKD01000015">
    <property type="protein sequence ID" value="OQE19480.1"/>
    <property type="molecule type" value="Genomic_DNA"/>
</dbReference>
<keyword evidence="3" id="KW-1185">Reference proteome</keyword>
<gene>
    <name evidence="2" type="ORF">PENSTE_c015G08192</name>
</gene>
<organism evidence="2 3">
    <name type="scientific">Penicillium steckii</name>
    <dbReference type="NCBI Taxonomy" id="303698"/>
    <lineage>
        <taxon>Eukaryota</taxon>
        <taxon>Fungi</taxon>
        <taxon>Dikarya</taxon>
        <taxon>Ascomycota</taxon>
        <taxon>Pezizomycotina</taxon>
        <taxon>Eurotiomycetes</taxon>
        <taxon>Eurotiomycetidae</taxon>
        <taxon>Eurotiales</taxon>
        <taxon>Aspergillaceae</taxon>
        <taxon>Penicillium</taxon>
    </lineage>
</organism>
<proteinExistence type="predicted"/>
<feature type="compositionally biased region" description="Polar residues" evidence="1">
    <location>
        <begin position="1"/>
        <end position="12"/>
    </location>
</feature>
<evidence type="ECO:0000313" key="3">
    <source>
        <dbReference type="Proteomes" id="UP000191285"/>
    </source>
</evidence>
<feature type="region of interest" description="Disordered" evidence="1">
    <location>
        <begin position="1"/>
        <end position="26"/>
    </location>
</feature>
<name>A0A1V6T0L1_9EURO</name>
<sequence length="111" mass="12232">MVNFPKSSTTHRVAQDIPLHAEPDHPSNTEIAVAARIPTLANHQGQADDVFSHRTHVHVKTNFNKFSKSNNSFQRMSASLWTCCQSGDVNTFALAPERCSVCGHPRCAQCS</sequence>
<accession>A0A1V6T0L1</accession>
<protein>
    <submittedName>
        <fullName evidence="2">Uncharacterized protein</fullName>
    </submittedName>
</protein>
<dbReference type="OrthoDB" id="4369595at2759"/>
<dbReference type="Proteomes" id="UP000191285">
    <property type="component" value="Unassembled WGS sequence"/>
</dbReference>
<reference evidence="3" key="1">
    <citation type="journal article" date="2017" name="Nat. Microbiol.">
        <title>Global analysis of biosynthetic gene clusters reveals vast potential of secondary metabolite production in Penicillium species.</title>
        <authorList>
            <person name="Nielsen J.C."/>
            <person name="Grijseels S."/>
            <person name="Prigent S."/>
            <person name="Ji B."/>
            <person name="Dainat J."/>
            <person name="Nielsen K.F."/>
            <person name="Frisvad J.C."/>
            <person name="Workman M."/>
            <person name="Nielsen J."/>
        </authorList>
    </citation>
    <scope>NUCLEOTIDE SEQUENCE [LARGE SCALE GENOMIC DNA]</scope>
    <source>
        <strain evidence="3">IBT 24891</strain>
    </source>
</reference>
<dbReference type="AlphaFoldDB" id="A0A1V6T0L1"/>
<comment type="caution">
    <text evidence="2">The sequence shown here is derived from an EMBL/GenBank/DDBJ whole genome shotgun (WGS) entry which is preliminary data.</text>
</comment>